<dbReference type="SUPFAM" id="SSF117892">
    <property type="entry name" value="Band 7/SPFH domain"/>
    <property type="match status" value="1"/>
</dbReference>
<feature type="region of interest" description="Disordered" evidence="6">
    <location>
        <begin position="1"/>
        <end position="113"/>
    </location>
</feature>
<evidence type="ECO:0000256" key="2">
    <source>
        <dbReference type="ARBA" id="ARBA00006971"/>
    </source>
</evidence>
<proteinExistence type="inferred from homology"/>
<keyword evidence="3" id="KW-0812">Transmembrane</keyword>
<dbReference type="RefSeq" id="WP_161717868.1">
    <property type="nucleotide sequence ID" value="NZ_JAAAPO010000003.1"/>
</dbReference>
<dbReference type="Proteomes" id="UP000753724">
    <property type="component" value="Unassembled WGS sequence"/>
</dbReference>
<dbReference type="Gene3D" id="3.30.479.30">
    <property type="entry name" value="Band 7 domain"/>
    <property type="match status" value="1"/>
</dbReference>
<evidence type="ECO:0000256" key="3">
    <source>
        <dbReference type="ARBA" id="ARBA00022692"/>
    </source>
</evidence>
<reference evidence="9" key="1">
    <citation type="submission" date="2020-01" db="EMBL/GenBank/DDBJ databases">
        <title>Sphingomonas sp. strain CSW-10.</title>
        <authorList>
            <person name="Chen W.-M."/>
        </authorList>
    </citation>
    <scope>NUCLEOTIDE SEQUENCE [LARGE SCALE GENOMIC DNA]</scope>
    <source>
        <strain evidence="9">FSY-8</strain>
    </source>
</reference>
<dbReference type="EMBL" id="JAAAPO010000003">
    <property type="protein sequence ID" value="NBC36590.1"/>
    <property type="molecule type" value="Genomic_DNA"/>
</dbReference>
<accession>A0ABW9XDI7</accession>
<comment type="subcellular location">
    <subcellularLocation>
        <location evidence="1">Membrane</location>
        <topology evidence="1">Single-pass membrane protein</topology>
    </subcellularLocation>
</comment>
<feature type="domain" description="Band 7" evidence="7">
    <location>
        <begin position="139"/>
        <end position="306"/>
    </location>
</feature>
<comment type="caution">
    <text evidence="8">The sequence shown here is derived from an EMBL/GenBank/DDBJ whole genome shotgun (WGS) entry which is preliminary data.</text>
</comment>
<keyword evidence="8" id="KW-0645">Protease</keyword>
<dbReference type="GO" id="GO:0008233">
    <property type="term" value="F:peptidase activity"/>
    <property type="evidence" value="ECO:0007669"/>
    <property type="project" value="UniProtKB-KW"/>
</dbReference>
<dbReference type="GO" id="GO:0006508">
    <property type="term" value="P:proteolysis"/>
    <property type="evidence" value="ECO:0007669"/>
    <property type="project" value="UniProtKB-KW"/>
</dbReference>
<evidence type="ECO:0000313" key="9">
    <source>
        <dbReference type="Proteomes" id="UP000753724"/>
    </source>
</evidence>
<dbReference type="Pfam" id="PF01145">
    <property type="entry name" value="Band_7"/>
    <property type="match status" value="1"/>
</dbReference>
<evidence type="ECO:0000313" key="8">
    <source>
        <dbReference type="EMBL" id="NBC36590.1"/>
    </source>
</evidence>
<gene>
    <name evidence="8" type="ORF">GTZ99_08470</name>
</gene>
<keyword evidence="8" id="KW-0378">Hydrolase</keyword>
<dbReference type="InterPro" id="IPR050710">
    <property type="entry name" value="Band7/mec-2_domain"/>
</dbReference>
<dbReference type="CDD" id="cd03404">
    <property type="entry name" value="SPFH_HflK"/>
    <property type="match status" value="1"/>
</dbReference>
<evidence type="ECO:0000256" key="6">
    <source>
        <dbReference type="SAM" id="MobiDB-lite"/>
    </source>
</evidence>
<feature type="compositionally biased region" description="Basic and acidic residues" evidence="6">
    <location>
        <begin position="1"/>
        <end position="15"/>
    </location>
</feature>
<comment type="similarity">
    <text evidence="2">Belongs to the band 7/mec-2 family. HflK subfamily.</text>
</comment>
<dbReference type="SMART" id="SM00244">
    <property type="entry name" value="PHB"/>
    <property type="match status" value="1"/>
</dbReference>
<evidence type="ECO:0000256" key="5">
    <source>
        <dbReference type="ARBA" id="ARBA00023136"/>
    </source>
</evidence>
<dbReference type="InterPro" id="IPR010201">
    <property type="entry name" value="HflK"/>
</dbReference>
<keyword evidence="4" id="KW-1133">Transmembrane helix</keyword>
<dbReference type="PANTHER" id="PTHR43327:SF2">
    <property type="entry name" value="MODULATOR OF FTSH PROTEASE HFLK"/>
    <property type="match status" value="1"/>
</dbReference>
<evidence type="ECO:0000256" key="4">
    <source>
        <dbReference type="ARBA" id="ARBA00022989"/>
    </source>
</evidence>
<feature type="compositionally biased region" description="Gly residues" evidence="6">
    <location>
        <begin position="92"/>
        <end position="109"/>
    </location>
</feature>
<evidence type="ECO:0000256" key="1">
    <source>
        <dbReference type="ARBA" id="ARBA00004167"/>
    </source>
</evidence>
<evidence type="ECO:0000259" key="7">
    <source>
        <dbReference type="SMART" id="SM00244"/>
    </source>
</evidence>
<dbReference type="InterPro" id="IPR001107">
    <property type="entry name" value="Band_7"/>
</dbReference>
<sequence>MTDHRDDPNRGEAKHQPANAQPAPPRPNPWRAPGQALHQDEDAQDGARPSDPGKSGDAPKSGSGPRNPWQTPPGSAPRPAASLEDIFRQRRGGGGGGGGSGDGPGGAGRGLFPLPPRLDSRGWAPWLIGGAAALWLLVTCSHQLSSSQQGIVTTFGKYTTTIGPGLNFTLPWPIQSVKVVAVTSIRSQSIPNGEAENLVLTSDQSLVDLSYLVRWSIKDLKQYTYQLKDPDATVRELAEATMRATVAEVKLNDVMFGQRRGDIEAAVRERMQAVLDAYKSGILIQGIDIKKADPPAKVNDAFQRVQAAQQDANRDLSNAQAFAQQVVARAEGDAAAFDKVYAQYKLAPEVTKQRMYYTTMERVLSANDKVVAPSSINGYLPLPELRRRAEQAAPPPLQVNGQGGVK</sequence>
<dbReference type="PANTHER" id="PTHR43327">
    <property type="entry name" value="STOMATIN-LIKE PROTEIN 2, MITOCHONDRIAL"/>
    <property type="match status" value="1"/>
</dbReference>
<organism evidence="8 9">
    <name type="scientific">Novosphingobium ovatum</name>
    <dbReference type="NCBI Taxonomy" id="1908523"/>
    <lineage>
        <taxon>Bacteria</taxon>
        <taxon>Pseudomonadati</taxon>
        <taxon>Pseudomonadota</taxon>
        <taxon>Alphaproteobacteria</taxon>
        <taxon>Sphingomonadales</taxon>
        <taxon>Sphingomonadaceae</taxon>
        <taxon>Novosphingobium</taxon>
    </lineage>
</organism>
<dbReference type="InterPro" id="IPR036013">
    <property type="entry name" value="Band_7/SPFH_dom_sf"/>
</dbReference>
<keyword evidence="9" id="KW-1185">Reference proteome</keyword>
<protein>
    <submittedName>
        <fullName evidence="8">Protease modulator HflK</fullName>
    </submittedName>
</protein>
<name>A0ABW9XDI7_9SPHN</name>
<keyword evidence="5" id="KW-0472">Membrane</keyword>